<keyword evidence="4" id="KW-1185">Reference proteome</keyword>
<protein>
    <submittedName>
        <fullName evidence="3">Uncharacterized protein</fullName>
    </submittedName>
</protein>
<name>A0ABY3XS42_9ACTN</name>
<dbReference type="Proteomes" id="UP001202244">
    <property type="component" value="Chromosome"/>
</dbReference>
<dbReference type="EMBL" id="CP093846">
    <property type="protein sequence ID" value="UNS97262.1"/>
    <property type="molecule type" value="Genomic_DNA"/>
</dbReference>
<evidence type="ECO:0000256" key="1">
    <source>
        <dbReference type="SAM" id="MobiDB-lite"/>
    </source>
</evidence>
<organism evidence="3 4">
    <name type="scientific">Streptomyces tubbatahanensis</name>
    <dbReference type="NCBI Taxonomy" id="2923272"/>
    <lineage>
        <taxon>Bacteria</taxon>
        <taxon>Bacillati</taxon>
        <taxon>Actinomycetota</taxon>
        <taxon>Actinomycetes</taxon>
        <taxon>Kitasatosporales</taxon>
        <taxon>Streptomycetaceae</taxon>
        <taxon>Streptomyces</taxon>
    </lineage>
</organism>
<evidence type="ECO:0000313" key="3">
    <source>
        <dbReference type="EMBL" id="UNS97262.1"/>
    </source>
</evidence>
<accession>A0ABY3XS42</accession>
<evidence type="ECO:0000313" key="4">
    <source>
        <dbReference type="Proteomes" id="UP001202244"/>
    </source>
</evidence>
<reference evidence="3 4" key="1">
    <citation type="journal article" date="2023" name="Microbiol. Spectr.">
        <title>Synergy between Genome Mining, Metabolomics, and Bioinformatics Uncovers Antibacterial Chlorinated Carbazole Alkaloids and Their Biosynthetic Gene Cluster from Streptomyces tubbatahanensis sp. nov., a Novel Actinomycete Isolated from Sulu Sea, Philippines.</title>
        <authorList>
            <person name="Tenebro C.P."/>
            <person name="Trono D.J.V.L."/>
            <person name="Balida L.A.P."/>
            <person name="Bayog L.K.A."/>
            <person name="Bruna J.R."/>
            <person name="Sabido E.M."/>
            <person name="Caspe D.P.C."/>
            <person name="de Los Santos E.L.C."/>
            <person name="Saludes J.P."/>
            <person name="Dalisay D.S."/>
        </authorList>
    </citation>
    <scope>NUCLEOTIDE SEQUENCE [LARGE SCALE GENOMIC DNA]</scope>
    <source>
        <strain evidence="3 4">DSD3025</strain>
    </source>
</reference>
<gene>
    <name evidence="3" type="ORF">MMF93_12675</name>
</gene>
<keyword evidence="2" id="KW-0812">Transmembrane</keyword>
<keyword evidence="2" id="KW-1133">Transmembrane helix</keyword>
<evidence type="ECO:0000256" key="2">
    <source>
        <dbReference type="SAM" id="Phobius"/>
    </source>
</evidence>
<feature type="transmembrane region" description="Helical" evidence="2">
    <location>
        <begin position="60"/>
        <end position="77"/>
    </location>
</feature>
<feature type="region of interest" description="Disordered" evidence="1">
    <location>
        <begin position="1"/>
        <end position="50"/>
    </location>
</feature>
<feature type="compositionally biased region" description="Low complexity" evidence="1">
    <location>
        <begin position="32"/>
        <end position="41"/>
    </location>
</feature>
<proteinExistence type="predicted"/>
<keyword evidence="2" id="KW-0472">Membrane</keyword>
<dbReference type="RefSeq" id="WP_242751413.1">
    <property type="nucleotide sequence ID" value="NZ_CP093846.1"/>
</dbReference>
<sequence>MLGSPDLLAAPYGGHRPMALRSPRLPTPPSNPYGAHPGAGWAPPPGPADAQRAAAARKRIVIGAVVAFLALVYVVPLCSRLF</sequence>